<keyword evidence="1" id="KW-1133">Transmembrane helix</keyword>
<keyword evidence="1" id="KW-0812">Transmembrane</keyword>
<feature type="transmembrane region" description="Helical" evidence="1">
    <location>
        <begin position="175"/>
        <end position="194"/>
    </location>
</feature>
<feature type="transmembrane region" description="Helical" evidence="1">
    <location>
        <begin position="85"/>
        <end position="112"/>
    </location>
</feature>
<feature type="transmembrane region" description="Helical" evidence="1">
    <location>
        <begin position="61"/>
        <end position="79"/>
    </location>
</feature>
<gene>
    <name evidence="2" type="ORF">METZ01_LOCUS243563</name>
</gene>
<proteinExistence type="predicted"/>
<name>A0A382HU54_9ZZZZ</name>
<evidence type="ECO:0008006" key="3">
    <source>
        <dbReference type="Google" id="ProtNLM"/>
    </source>
</evidence>
<feature type="transmembrane region" description="Helical" evidence="1">
    <location>
        <begin position="6"/>
        <end position="28"/>
    </location>
</feature>
<dbReference type="EMBL" id="UINC01063261">
    <property type="protein sequence ID" value="SVB90709.1"/>
    <property type="molecule type" value="Genomic_DNA"/>
</dbReference>
<keyword evidence="1" id="KW-0472">Membrane</keyword>
<reference evidence="2" key="1">
    <citation type="submission" date="2018-05" db="EMBL/GenBank/DDBJ databases">
        <authorList>
            <person name="Lanie J.A."/>
            <person name="Ng W.-L."/>
            <person name="Kazmierczak K.M."/>
            <person name="Andrzejewski T.M."/>
            <person name="Davidsen T.M."/>
            <person name="Wayne K.J."/>
            <person name="Tettelin H."/>
            <person name="Glass J.I."/>
            <person name="Rusch D."/>
            <person name="Podicherti R."/>
            <person name="Tsui H.-C.T."/>
            <person name="Winkler M.E."/>
        </authorList>
    </citation>
    <scope>NUCLEOTIDE SEQUENCE</scope>
</reference>
<evidence type="ECO:0000313" key="2">
    <source>
        <dbReference type="EMBL" id="SVB90709.1"/>
    </source>
</evidence>
<feature type="transmembrane region" description="Helical" evidence="1">
    <location>
        <begin position="119"/>
        <end position="139"/>
    </location>
</feature>
<organism evidence="2">
    <name type="scientific">marine metagenome</name>
    <dbReference type="NCBI Taxonomy" id="408172"/>
    <lineage>
        <taxon>unclassified sequences</taxon>
        <taxon>metagenomes</taxon>
        <taxon>ecological metagenomes</taxon>
    </lineage>
</organism>
<evidence type="ECO:0000256" key="1">
    <source>
        <dbReference type="SAM" id="Phobius"/>
    </source>
</evidence>
<sequence>MDIRYLNWSAGGIWITTSGMTAFLQSAYRMRKIQFESRQVEALLKSPISNLDLLSINIARGMMYGIGQFCFAILITSTLNHEYLSIGSILIISFQMLTLIFHFSVMGTFLGLLISNAMLLTNISFFLFIFITMGLGNFIPLENYPNSYLAVIENIPTTTAFANIKSVIIHSPFNWYGFSFTLLGSNILFIITLISSHKIFRKI</sequence>
<accession>A0A382HU54</accession>
<protein>
    <recommendedName>
        <fullName evidence="3">ABC-2 type transporter domain-containing protein</fullName>
    </recommendedName>
</protein>
<dbReference type="AlphaFoldDB" id="A0A382HU54"/>